<dbReference type="Proteomes" id="UP001209878">
    <property type="component" value="Unassembled WGS sequence"/>
</dbReference>
<dbReference type="EMBL" id="JAODUO010000545">
    <property type="protein sequence ID" value="KAK2178408.1"/>
    <property type="molecule type" value="Genomic_DNA"/>
</dbReference>
<sequence>MHPACDRADTSTTENIVGSFYYYTHHNDTVHKNTHHSCHCIPICAYACVAFPETFLGKPVSRAENGCTRATDSRLTNAFTSSNRTMRFTTPSVAHEFEINHTVKTYAEHPLQQSFCNKTFLYLTKSAVTLMQL</sequence>
<organism evidence="1 2">
    <name type="scientific">Ridgeia piscesae</name>
    <name type="common">Tubeworm</name>
    <dbReference type="NCBI Taxonomy" id="27915"/>
    <lineage>
        <taxon>Eukaryota</taxon>
        <taxon>Metazoa</taxon>
        <taxon>Spiralia</taxon>
        <taxon>Lophotrochozoa</taxon>
        <taxon>Annelida</taxon>
        <taxon>Polychaeta</taxon>
        <taxon>Sedentaria</taxon>
        <taxon>Canalipalpata</taxon>
        <taxon>Sabellida</taxon>
        <taxon>Siboglinidae</taxon>
        <taxon>Ridgeia</taxon>
    </lineage>
</organism>
<protein>
    <submittedName>
        <fullName evidence="1">Uncharacterized protein</fullName>
    </submittedName>
</protein>
<keyword evidence="2" id="KW-1185">Reference proteome</keyword>
<evidence type="ECO:0000313" key="2">
    <source>
        <dbReference type="Proteomes" id="UP001209878"/>
    </source>
</evidence>
<proteinExistence type="predicted"/>
<evidence type="ECO:0000313" key="1">
    <source>
        <dbReference type="EMBL" id="KAK2178408.1"/>
    </source>
</evidence>
<dbReference type="AlphaFoldDB" id="A0AAD9KX53"/>
<comment type="caution">
    <text evidence="1">The sequence shown here is derived from an EMBL/GenBank/DDBJ whole genome shotgun (WGS) entry which is preliminary data.</text>
</comment>
<accession>A0AAD9KX53</accession>
<reference evidence="1" key="1">
    <citation type="journal article" date="2023" name="Mol. Biol. Evol.">
        <title>Third-Generation Sequencing Reveals the Adaptive Role of the Epigenome in Three Deep-Sea Polychaetes.</title>
        <authorList>
            <person name="Perez M."/>
            <person name="Aroh O."/>
            <person name="Sun Y."/>
            <person name="Lan Y."/>
            <person name="Juniper S.K."/>
            <person name="Young C.R."/>
            <person name="Angers B."/>
            <person name="Qian P.Y."/>
        </authorList>
    </citation>
    <scope>NUCLEOTIDE SEQUENCE</scope>
    <source>
        <strain evidence="1">R07B-5</strain>
    </source>
</reference>
<name>A0AAD9KX53_RIDPI</name>
<gene>
    <name evidence="1" type="ORF">NP493_545g01114</name>
</gene>